<evidence type="ECO:0000256" key="8">
    <source>
        <dbReference type="SAM" id="MobiDB-lite"/>
    </source>
</evidence>
<evidence type="ECO:0000256" key="9">
    <source>
        <dbReference type="SAM" id="Phobius"/>
    </source>
</evidence>
<evidence type="ECO:0000256" key="6">
    <source>
        <dbReference type="ARBA" id="ARBA00023136"/>
    </source>
</evidence>
<reference evidence="11 12" key="1">
    <citation type="submission" date="2019-03" db="EMBL/GenBank/DDBJ databases">
        <title>Genomic Encyclopedia of Type Strains, Phase IV (KMG-IV): sequencing the most valuable type-strain genomes for metagenomic binning, comparative biology and taxonomic classification.</title>
        <authorList>
            <person name="Goeker M."/>
        </authorList>
    </citation>
    <scope>NUCLEOTIDE SEQUENCE [LARGE SCALE GENOMIC DNA]</scope>
    <source>
        <strain evidence="11 12">DSM 2286</strain>
    </source>
</reference>
<name>A0A4R1PHU1_9GAMM</name>
<keyword evidence="4 9" id="KW-0812">Transmembrane</keyword>
<dbReference type="RefSeq" id="WP_131298487.1">
    <property type="nucleotide sequence ID" value="NZ_JBHLST010000037.1"/>
</dbReference>
<comment type="subcellular location">
    <subcellularLocation>
        <location evidence="1">Cell membrane</location>
        <topology evidence="1">Single-pass membrane protein</topology>
    </subcellularLocation>
</comment>
<evidence type="ECO:0000256" key="5">
    <source>
        <dbReference type="ARBA" id="ARBA00022989"/>
    </source>
</evidence>
<dbReference type="InterPro" id="IPR050330">
    <property type="entry name" value="Bact_OuterMem_StrucFunc"/>
</dbReference>
<dbReference type="GO" id="GO:0005886">
    <property type="term" value="C:plasma membrane"/>
    <property type="evidence" value="ECO:0007669"/>
    <property type="project" value="UniProtKB-SubCell"/>
</dbReference>
<dbReference type="SUPFAM" id="SSF103088">
    <property type="entry name" value="OmpA-like"/>
    <property type="match status" value="1"/>
</dbReference>
<evidence type="ECO:0000256" key="4">
    <source>
        <dbReference type="ARBA" id="ARBA00022692"/>
    </source>
</evidence>
<comment type="similarity">
    <text evidence="2">Belongs to the MotB family.</text>
</comment>
<dbReference type="PANTHER" id="PTHR30329:SF21">
    <property type="entry name" value="LIPOPROTEIN YIAD-RELATED"/>
    <property type="match status" value="1"/>
</dbReference>
<dbReference type="InterPro" id="IPR006665">
    <property type="entry name" value="OmpA-like"/>
</dbReference>
<dbReference type="Gene3D" id="3.30.1330.60">
    <property type="entry name" value="OmpA-like domain"/>
    <property type="match status" value="1"/>
</dbReference>
<dbReference type="NCBIfam" id="NF006548">
    <property type="entry name" value="PRK09041.1"/>
    <property type="match status" value="1"/>
</dbReference>
<feature type="transmembrane region" description="Helical" evidence="9">
    <location>
        <begin position="21"/>
        <end position="46"/>
    </location>
</feature>
<evidence type="ECO:0000313" key="12">
    <source>
        <dbReference type="Proteomes" id="UP000295169"/>
    </source>
</evidence>
<keyword evidence="5 9" id="KW-1133">Transmembrane helix</keyword>
<accession>A0A4R1PHU1</accession>
<organism evidence="11 12">
    <name type="scientific">Azotobacter chroococcum</name>
    <dbReference type="NCBI Taxonomy" id="353"/>
    <lineage>
        <taxon>Bacteria</taxon>
        <taxon>Pseudomonadati</taxon>
        <taxon>Pseudomonadota</taxon>
        <taxon>Gammaproteobacteria</taxon>
        <taxon>Pseudomonadales</taxon>
        <taxon>Pseudomonadaceae</taxon>
        <taxon>Azotobacter</taxon>
    </lineage>
</organism>
<gene>
    <name evidence="11" type="ORF">EV691_1239</name>
</gene>
<protein>
    <submittedName>
        <fullName evidence="11">Chemotaxis protein MotB</fullName>
    </submittedName>
</protein>
<evidence type="ECO:0000259" key="10">
    <source>
        <dbReference type="PROSITE" id="PS51123"/>
    </source>
</evidence>
<feature type="domain" description="OmpA-like" evidence="10">
    <location>
        <begin position="148"/>
        <end position="268"/>
    </location>
</feature>
<dbReference type="PROSITE" id="PS51123">
    <property type="entry name" value="OMPA_2"/>
    <property type="match status" value="1"/>
</dbReference>
<evidence type="ECO:0000313" key="11">
    <source>
        <dbReference type="EMBL" id="TCL28054.1"/>
    </source>
</evidence>
<evidence type="ECO:0000256" key="1">
    <source>
        <dbReference type="ARBA" id="ARBA00004162"/>
    </source>
</evidence>
<dbReference type="EMBL" id="SMMU01000023">
    <property type="protein sequence ID" value="TCL28054.1"/>
    <property type="molecule type" value="Genomic_DNA"/>
</dbReference>
<proteinExistence type="inferred from homology"/>
<dbReference type="Proteomes" id="UP000295169">
    <property type="component" value="Unassembled WGS sequence"/>
</dbReference>
<dbReference type="CDD" id="cd07185">
    <property type="entry name" value="OmpA_C-like"/>
    <property type="match status" value="1"/>
</dbReference>
<keyword evidence="3" id="KW-1003">Cell membrane</keyword>
<comment type="caution">
    <text evidence="11">The sequence shown here is derived from an EMBL/GenBank/DDBJ whole genome shotgun (WGS) entry which is preliminary data.</text>
</comment>
<evidence type="ECO:0000256" key="7">
    <source>
        <dbReference type="PROSITE-ProRule" id="PRU00473"/>
    </source>
</evidence>
<feature type="region of interest" description="Disordered" evidence="8">
    <location>
        <begin position="279"/>
        <end position="310"/>
    </location>
</feature>
<dbReference type="PANTHER" id="PTHR30329">
    <property type="entry name" value="STATOR ELEMENT OF FLAGELLAR MOTOR COMPLEX"/>
    <property type="match status" value="1"/>
</dbReference>
<dbReference type="Pfam" id="PF00691">
    <property type="entry name" value="OmpA"/>
    <property type="match status" value="1"/>
</dbReference>
<keyword evidence="6 7" id="KW-0472">Membrane</keyword>
<dbReference type="AlphaFoldDB" id="A0A4R1PHU1"/>
<dbReference type="InterPro" id="IPR025713">
    <property type="entry name" value="MotB-like_N_dom"/>
</dbReference>
<feature type="compositionally biased region" description="Basic and acidic residues" evidence="8">
    <location>
        <begin position="301"/>
        <end position="310"/>
    </location>
</feature>
<evidence type="ECO:0000256" key="3">
    <source>
        <dbReference type="ARBA" id="ARBA00022475"/>
    </source>
</evidence>
<sequence length="310" mass="34007">MNDRPVIIIRRKKKAAHGHHGGAWKIAFADFMTALMALFLVLWTLANAGQAQKAAVAEYFRTPLVVALMGGDREGASRNVIPGGGPDPNFAEGEHFRIDPQLESRRIDEQERARLQQLERRIKSALTVDPILKELKEQILIDLTPEGLRIQLVDTEQRPMFEIGSARVAPYMSTLLRTLAPMLNELPNRIQITGHTDSRPYAGGEAGYSNWELSAERANASRRELVNGGLASEKLLRASGMSDRIPFQGAGPNDAANRRIAVIVLDSRIADAIFDQREYGPLPTAPATEKPADVVAPDAAHGSDGREARP</sequence>
<dbReference type="InterPro" id="IPR036737">
    <property type="entry name" value="OmpA-like_sf"/>
</dbReference>
<dbReference type="Pfam" id="PF13677">
    <property type="entry name" value="MotB_plug"/>
    <property type="match status" value="1"/>
</dbReference>
<evidence type="ECO:0000256" key="2">
    <source>
        <dbReference type="ARBA" id="ARBA00008914"/>
    </source>
</evidence>